<evidence type="ECO:0000313" key="3">
    <source>
        <dbReference type="Proteomes" id="UP000006701"/>
    </source>
</evidence>
<organism evidence="2 3">
    <name type="scientific">Aspergillus clavatus (strain ATCC 1007 / CBS 513.65 / DSM 816 / NCTC 3887 / NRRL 1 / QM 1276 / 107)</name>
    <dbReference type="NCBI Taxonomy" id="344612"/>
    <lineage>
        <taxon>Eukaryota</taxon>
        <taxon>Fungi</taxon>
        <taxon>Dikarya</taxon>
        <taxon>Ascomycota</taxon>
        <taxon>Pezizomycotina</taxon>
        <taxon>Eurotiomycetes</taxon>
        <taxon>Eurotiomycetidae</taxon>
        <taxon>Eurotiales</taxon>
        <taxon>Aspergillaceae</taxon>
        <taxon>Aspergillus</taxon>
        <taxon>Aspergillus subgen. Fumigati</taxon>
    </lineage>
</organism>
<dbReference type="KEGG" id="act:ACLA_019260"/>
<protein>
    <submittedName>
        <fullName evidence="2">Uncharacterized protein</fullName>
    </submittedName>
</protein>
<dbReference type="PANTHER" id="PTHR38049:SF1">
    <property type="entry name" value="PROTEIN KINASE DOMAIN-CONTAINING PROTEIN"/>
    <property type="match status" value="1"/>
</dbReference>
<dbReference type="AlphaFoldDB" id="A1CNK0"/>
<dbReference type="STRING" id="344612.A1CNK0"/>
<dbReference type="OrthoDB" id="3928002at2759"/>
<dbReference type="EMBL" id="DS027059">
    <property type="protein sequence ID" value="EAW07221.1"/>
    <property type="molecule type" value="Genomic_DNA"/>
</dbReference>
<dbReference type="RefSeq" id="XP_001268647.1">
    <property type="nucleotide sequence ID" value="XM_001268646.1"/>
</dbReference>
<dbReference type="PANTHER" id="PTHR38049">
    <property type="entry name" value="RICIN B LECTIN DOMAIN-CONTAINING PROTEIN"/>
    <property type="match status" value="1"/>
</dbReference>
<dbReference type="Proteomes" id="UP000006701">
    <property type="component" value="Unassembled WGS sequence"/>
</dbReference>
<accession>A1CNK0</accession>
<feature type="chain" id="PRO_5002633732" evidence="1">
    <location>
        <begin position="17"/>
        <end position="225"/>
    </location>
</feature>
<gene>
    <name evidence="2" type="ORF">ACLA_019260</name>
</gene>
<dbReference type="OMA" id="EGEWALY"/>
<sequence>MVIGLLTLAAIPTVTGVAMGVSEQRKANERKMDARRMARFNIDVDSSGETQEEDEVRGKRIVLRDNKVLAKVYLDDPIPSSRKVPSHTAEAFYIDYPELDETKHLKRGLGLVTTISDNPPMLGWIYVDEETHELKYGNRSQSVYNVVGPWDWANEETTLILEEESAFYAVQEDDGSWAVYFDRDGDELEYVLEEQEKLDNPFAPITLKRTMVPPPIDPSSKNGNS</sequence>
<dbReference type="VEuPathDB" id="FungiDB:ACLA_019260"/>
<dbReference type="GeneID" id="4701822"/>
<evidence type="ECO:0000256" key="1">
    <source>
        <dbReference type="SAM" id="SignalP"/>
    </source>
</evidence>
<keyword evidence="1" id="KW-0732">Signal</keyword>
<reference evidence="2 3" key="1">
    <citation type="journal article" date="2008" name="PLoS Genet.">
        <title>Genomic islands in the pathogenic filamentous fungus Aspergillus fumigatus.</title>
        <authorList>
            <person name="Fedorova N.D."/>
            <person name="Khaldi N."/>
            <person name="Joardar V.S."/>
            <person name="Maiti R."/>
            <person name="Amedeo P."/>
            <person name="Anderson M.J."/>
            <person name="Crabtree J."/>
            <person name="Silva J.C."/>
            <person name="Badger J.H."/>
            <person name="Albarraq A."/>
            <person name="Angiuoli S."/>
            <person name="Bussey H."/>
            <person name="Bowyer P."/>
            <person name="Cotty P.J."/>
            <person name="Dyer P.S."/>
            <person name="Egan A."/>
            <person name="Galens K."/>
            <person name="Fraser-Liggett C.M."/>
            <person name="Haas B.J."/>
            <person name="Inman J.M."/>
            <person name="Kent R."/>
            <person name="Lemieux S."/>
            <person name="Malavazi I."/>
            <person name="Orvis J."/>
            <person name="Roemer T."/>
            <person name="Ronning C.M."/>
            <person name="Sundaram J.P."/>
            <person name="Sutton G."/>
            <person name="Turner G."/>
            <person name="Venter J.C."/>
            <person name="White O.R."/>
            <person name="Whitty B.R."/>
            <person name="Youngman P."/>
            <person name="Wolfe K.H."/>
            <person name="Goldman G.H."/>
            <person name="Wortman J.R."/>
            <person name="Jiang B."/>
            <person name="Denning D.W."/>
            <person name="Nierman W.C."/>
        </authorList>
    </citation>
    <scope>NUCLEOTIDE SEQUENCE [LARGE SCALE GENOMIC DNA]</scope>
    <source>
        <strain evidence="3">ATCC 1007 / CBS 513.65 / DSM 816 / NCTC 3887 / NRRL 1</strain>
    </source>
</reference>
<name>A1CNK0_ASPCL</name>
<evidence type="ECO:0000313" key="2">
    <source>
        <dbReference type="EMBL" id="EAW07221.1"/>
    </source>
</evidence>
<proteinExistence type="predicted"/>
<dbReference type="eggNOG" id="ENOG502S5CN">
    <property type="taxonomic scope" value="Eukaryota"/>
</dbReference>
<feature type="signal peptide" evidence="1">
    <location>
        <begin position="1"/>
        <end position="16"/>
    </location>
</feature>
<dbReference type="HOGENOM" id="CLU_061230_2_1_1"/>
<keyword evidence="3" id="KW-1185">Reference proteome</keyword>